<dbReference type="InterPro" id="IPR035986">
    <property type="entry name" value="PKD_dom_sf"/>
</dbReference>
<evidence type="ECO:0008006" key="3">
    <source>
        <dbReference type="Google" id="ProtNLM"/>
    </source>
</evidence>
<comment type="caution">
    <text evidence="1">The sequence shown here is derived from an EMBL/GenBank/DDBJ whole genome shotgun (WGS) entry which is preliminary data.</text>
</comment>
<reference evidence="2" key="1">
    <citation type="journal article" date="2019" name="Int. J. Syst. Evol. Microbiol.">
        <title>The Global Catalogue of Microorganisms (GCM) 10K type strain sequencing project: providing services to taxonomists for standard genome sequencing and annotation.</title>
        <authorList>
            <consortium name="The Broad Institute Genomics Platform"/>
            <consortium name="The Broad Institute Genome Sequencing Center for Infectious Disease"/>
            <person name="Wu L."/>
            <person name="Ma J."/>
        </authorList>
    </citation>
    <scope>NUCLEOTIDE SEQUENCE [LARGE SCALE GENOMIC DNA]</scope>
    <source>
        <strain evidence="2">JCM 17214</strain>
    </source>
</reference>
<name>A0ABP7MW78_9BACT</name>
<accession>A0ABP7MW78</accession>
<gene>
    <name evidence="1" type="ORF">GCM10022406_15540</name>
</gene>
<dbReference type="Proteomes" id="UP001499909">
    <property type="component" value="Unassembled WGS sequence"/>
</dbReference>
<dbReference type="SUPFAM" id="SSF49299">
    <property type="entry name" value="PKD domain"/>
    <property type="match status" value="1"/>
</dbReference>
<keyword evidence="2" id="KW-1185">Reference proteome</keyword>
<sequence length="254" mass="27413">MQKFLLVFALLLTAHFGWTQKIVPLAIQPPAQTGAPLAVPGSYRYRMDSLMTALDKTQVLTGILYDRVFPIARLDIFGQTTADTSSYLHFLQANQELWYASYRNVGLGASALIRSRAMQHTMANSVPFGILHYKFHILDTLAVQQGALSQPGGTQGALYDVAGRSQSPYQQRETLVVAALSDQVTAGTVQLSLPPNLTFDNTGTGISFLSLDFNDGAGAAILSPGGSVYKSFSTAGDHFVRVTAHLTDGRSLIT</sequence>
<evidence type="ECO:0000313" key="2">
    <source>
        <dbReference type="Proteomes" id="UP001499909"/>
    </source>
</evidence>
<dbReference type="RefSeq" id="WP_345112333.1">
    <property type="nucleotide sequence ID" value="NZ_BAABDH010000023.1"/>
</dbReference>
<dbReference type="EMBL" id="BAABDH010000023">
    <property type="protein sequence ID" value="GAA3931193.1"/>
    <property type="molecule type" value="Genomic_DNA"/>
</dbReference>
<protein>
    <recommendedName>
        <fullName evidence="3">PKD domain-containing protein</fullName>
    </recommendedName>
</protein>
<evidence type="ECO:0000313" key="1">
    <source>
        <dbReference type="EMBL" id="GAA3931193.1"/>
    </source>
</evidence>
<organism evidence="1 2">
    <name type="scientific">Hymenobacter algoricola</name>
    <dbReference type="NCBI Taxonomy" id="486267"/>
    <lineage>
        <taxon>Bacteria</taxon>
        <taxon>Pseudomonadati</taxon>
        <taxon>Bacteroidota</taxon>
        <taxon>Cytophagia</taxon>
        <taxon>Cytophagales</taxon>
        <taxon>Hymenobacteraceae</taxon>
        <taxon>Hymenobacter</taxon>
    </lineage>
</organism>
<proteinExistence type="predicted"/>